<protein>
    <recommendedName>
        <fullName evidence="1">non-specific serine/threonine protein kinase</fullName>
        <ecNumber evidence="1">2.7.11.1</ecNumber>
    </recommendedName>
</protein>
<gene>
    <name evidence="10" type="ORF">D7D52_07630</name>
</gene>
<evidence type="ECO:0000256" key="3">
    <source>
        <dbReference type="ARBA" id="ARBA00022679"/>
    </source>
</evidence>
<evidence type="ECO:0000259" key="9">
    <source>
        <dbReference type="PROSITE" id="PS50011"/>
    </source>
</evidence>
<feature type="transmembrane region" description="Helical" evidence="8">
    <location>
        <begin position="353"/>
        <end position="378"/>
    </location>
</feature>
<keyword evidence="6" id="KW-0067">ATP-binding</keyword>
<dbReference type="GO" id="GO:0004674">
    <property type="term" value="F:protein serine/threonine kinase activity"/>
    <property type="evidence" value="ECO:0007669"/>
    <property type="project" value="UniProtKB-KW"/>
</dbReference>
<dbReference type="PROSITE" id="PS00108">
    <property type="entry name" value="PROTEIN_KINASE_ST"/>
    <property type="match status" value="1"/>
</dbReference>
<feature type="region of interest" description="Disordered" evidence="7">
    <location>
        <begin position="382"/>
        <end position="405"/>
    </location>
</feature>
<dbReference type="EC" id="2.7.11.1" evidence="1"/>
<keyword evidence="8" id="KW-0472">Membrane</keyword>
<keyword evidence="11" id="KW-1185">Reference proteome</keyword>
<dbReference type="FunFam" id="1.10.510.10:FF:000021">
    <property type="entry name" value="Serine/threonine protein kinase"/>
    <property type="match status" value="1"/>
</dbReference>
<feature type="region of interest" description="Disordered" evidence="7">
    <location>
        <begin position="290"/>
        <end position="343"/>
    </location>
</feature>
<keyword evidence="4" id="KW-0547">Nucleotide-binding</keyword>
<feature type="compositionally biased region" description="Pro residues" evidence="7">
    <location>
        <begin position="303"/>
        <end position="315"/>
    </location>
</feature>
<evidence type="ECO:0000313" key="10">
    <source>
        <dbReference type="EMBL" id="AYF78819.1"/>
    </source>
</evidence>
<name>A0A386ZQ33_9NOCA</name>
<sequence length="527" mass="55066">MGEVYLARDRDLPRSVALKLLAAGKADDAEVRARFLREADTAARLSHPNIVAVYARGDDEHRLWMAMQYVEGTDVSAVLRDGPIRPDHAVRILGETARALDHAHRAGVLHRDVKPANILLAWGPEQRVYLADFGIAKAVDHTSALTRTGEMYASFQYAAPEQFELRGDIDHRADVYALGCTLFHMLTARLPYPGETTAQLVAAHLAAEIPRPSRIDPTVPAAFDQVIQRALAKNRDERFGSCGELAAAAAQALTAATGTGGPWSPGGGPACPISGPLHPVASPARPDLDLGRFTGATTKPSIPIQPGPSGAPPGRPLRYPGVTGDAPRPVDLASSEPAPATAARSARGGRKALIAAFVAALVVAGGLGLGFGTGAIHFGSRPSSLAAPPVAASSDTTAPPGDASQDAATKAACAYGVLMNTYDYGNGDAWQTKVEDGATGAWKSQAQTLIPTIRPLLELGTHTRSTGGKCTVTSGGGTHYELSGVFDLVDTVNGKDANQRTQTIPLGMDYVDGRWLCGKLAIPGLTG</sequence>
<evidence type="ECO:0000256" key="5">
    <source>
        <dbReference type="ARBA" id="ARBA00022777"/>
    </source>
</evidence>
<dbReference type="GO" id="GO:0005524">
    <property type="term" value="F:ATP binding"/>
    <property type="evidence" value="ECO:0007669"/>
    <property type="project" value="UniProtKB-KW"/>
</dbReference>
<organism evidence="10 11">
    <name type="scientific">Nocardia yunnanensis</name>
    <dbReference type="NCBI Taxonomy" id="2382165"/>
    <lineage>
        <taxon>Bacteria</taxon>
        <taxon>Bacillati</taxon>
        <taxon>Actinomycetota</taxon>
        <taxon>Actinomycetes</taxon>
        <taxon>Mycobacteriales</taxon>
        <taxon>Nocardiaceae</taxon>
        <taxon>Nocardia</taxon>
    </lineage>
</organism>
<dbReference type="Pfam" id="PF00069">
    <property type="entry name" value="Pkinase"/>
    <property type="match status" value="1"/>
</dbReference>
<dbReference type="PANTHER" id="PTHR43289:SF6">
    <property type="entry name" value="SERINE_THREONINE-PROTEIN KINASE NEKL-3"/>
    <property type="match status" value="1"/>
</dbReference>
<dbReference type="Gene3D" id="3.30.200.20">
    <property type="entry name" value="Phosphorylase Kinase, domain 1"/>
    <property type="match status" value="1"/>
</dbReference>
<dbReference type="AlphaFoldDB" id="A0A386ZQ33"/>
<dbReference type="OrthoDB" id="9762169at2"/>
<dbReference type="SMART" id="SM00220">
    <property type="entry name" value="S_TKc"/>
    <property type="match status" value="1"/>
</dbReference>
<evidence type="ECO:0000256" key="8">
    <source>
        <dbReference type="SAM" id="Phobius"/>
    </source>
</evidence>
<keyword evidence="2 10" id="KW-0723">Serine/threonine-protein kinase</keyword>
<evidence type="ECO:0000256" key="1">
    <source>
        <dbReference type="ARBA" id="ARBA00012513"/>
    </source>
</evidence>
<reference evidence="10 11" key="1">
    <citation type="submission" date="2018-09" db="EMBL/GenBank/DDBJ databases">
        <title>Nocardia yunnanensis sp. nov., an actinomycete isolated from a soil sample.</title>
        <authorList>
            <person name="Zhang J."/>
        </authorList>
    </citation>
    <scope>NUCLEOTIDE SEQUENCE [LARGE SCALE GENOMIC DNA]</scope>
    <source>
        <strain evidence="10 11">CFHS0054</strain>
    </source>
</reference>
<evidence type="ECO:0000256" key="7">
    <source>
        <dbReference type="SAM" id="MobiDB-lite"/>
    </source>
</evidence>
<keyword evidence="3" id="KW-0808">Transferase</keyword>
<evidence type="ECO:0000313" key="11">
    <source>
        <dbReference type="Proteomes" id="UP000267164"/>
    </source>
</evidence>
<dbReference type="InterPro" id="IPR008271">
    <property type="entry name" value="Ser/Thr_kinase_AS"/>
</dbReference>
<dbReference type="InterPro" id="IPR011009">
    <property type="entry name" value="Kinase-like_dom_sf"/>
</dbReference>
<dbReference type="Proteomes" id="UP000267164">
    <property type="component" value="Chromosome"/>
</dbReference>
<dbReference type="PANTHER" id="PTHR43289">
    <property type="entry name" value="MITOGEN-ACTIVATED PROTEIN KINASE KINASE KINASE 20-RELATED"/>
    <property type="match status" value="1"/>
</dbReference>
<dbReference type="Gene3D" id="1.10.510.10">
    <property type="entry name" value="Transferase(Phosphotransferase) domain 1"/>
    <property type="match status" value="1"/>
</dbReference>
<dbReference type="KEGG" id="nyu:D7D52_07630"/>
<dbReference type="InterPro" id="IPR000719">
    <property type="entry name" value="Prot_kinase_dom"/>
</dbReference>
<evidence type="ECO:0000256" key="6">
    <source>
        <dbReference type="ARBA" id="ARBA00022840"/>
    </source>
</evidence>
<keyword evidence="5 10" id="KW-0418">Kinase</keyword>
<keyword evidence="8" id="KW-1133">Transmembrane helix</keyword>
<dbReference type="EMBL" id="CP032568">
    <property type="protein sequence ID" value="AYF78819.1"/>
    <property type="molecule type" value="Genomic_DNA"/>
</dbReference>
<evidence type="ECO:0000256" key="2">
    <source>
        <dbReference type="ARBA" id="ARBA00022527"/>
    </source>
</evidence>
<evidence type="ECO:0000256" key="4">
    <source>
        <dbReference type="ARBA" id="ARBA00022741"/>
    </source>
</evidence>
<feature type="domain" description="Protein kinase" evidence="9">
    <location>
        <begin position="1"/>
        <end position="253"/>
    </location>
</feature>
<accession>A0A386ZQ33</accession>
<proteinExistence type="predicted"/>
<feature type="compositionally biased region" description="Low complexity" evidence="7">
    <location>
        <begin position="382"/>
        <end position="394"/>
    </location>
</feature>
<dbReference type="SUPFAM" id="SSF56112">
    <property type="entry name" value="Protein kinase-like (PK-like)"/>
    <property type="match status" value="1"/>
</dbReference>
<dbReference type="PROSITE" id="PS50011">
    <property type="entry name" value="PROTEIN_KINASE_DOM"/>
    <property type="match status" value="1"/>
</dbReference>
<dbReference type="CDD" id="cd14014">
    <property type="entry name" value="STKc_PknB_like"/>
    <property type="match status" value="1"/>
</dbReference>
<keyword evidence="8" id="KW-0812">Transmembrane</keyword>